<accession>A0A4V3A779</accession>
<evidence type="ECO:0000256" key="1">
    <source>
        <dbReference type="SAM" id="MobiDB-lite"/>
    </source>
</evidence>
<protein>
    <submittedName>
        <fullName evidence="3">Uncharacterized protein</fullName>
    </submittedName>
</protein>
<evidence type="ECO:0000313" key="3">
    <source>
        <dbReference type="EMBL" id="TDH37775.1"/>
    </source>
</evidence>
<comment type="caution">
    <text evidence="3">The sequence shown here is derived from an EMBL/GenBank/DDBJ whole genome shotgun (WGS) entry which is preliminary data.</text>
</comment>
<keyword evidence="2" id="KW-0472">Membrane</keyword>
<dbReference type="AlphaFoldDB" id="A0A4V3A779"/>
<feature type="region of interest" description="Disordered" evidence="1">
    <location>
        <begin position="1"/>
        <end position="32"/>
    </location>
</feature>
<gene>
    <name evidence="3" type="ORF">E2A64_01145</name>
</gene>
<reference evidence="3 4" key="1">
    <citation type="journal article" date="2013" name="Int. J. Syst. Evol. Microbiol.">
        <title>Hoeflea suaedae sp. nov., an endophytic bacterium isolated from the root of the halophyte Suaeda maritima.</title>
        <authorList>
            <person name="Chung E.J."/>
            <person name="Park J.A."/>
            <person name="Pramanik P."/>
            <person name="Bibi F."/>
            <person name="Jeon C.O."/>
            <person name="Chung Y.R."/>
        </authorList>
    </citation>
    <scope>NUCLEOTIDE SEQUENCE [LARGE SCALE GENOMIC DNA]</scope>
    <source>
        <strain evidence="3 4">YC6898</strain>
    </source>
</reference>
<keyword evidence="4" id="KW-1185">Reference proteome</keyword>
<sequence>MMNDHDETSRKARKELERLSDQGNLSASPLLRQSTDGLRRHFSASDADQTDSSELWGTRIGRGLAAAAFVVLVFWLIFGVLG</sequence>
<keyword evidence="2" id="KW-0812">Transmembrane</keyword>
<evidence type="ECO:0000313" key="4">
    <source>
        <dbReference type="Proteomes" id="UP000295131"/>
    </source>
</evidence>
<dbReference type="OrthoDB" id="8449218at2"/>
<dbReference type="Proteomes" id="UP000295131">
    <property type="component" value="Unassembled WGS sequence"/>
</dbReference>
<evidence type="ECO:0000256" key="2">
    <source>
        <dbReference type="SAM" id="Phobius"/>
    </source>
</evidence>
<proteinExistence type="predicted"/>
<organism evidence="3 4">
    <name type="scientific">Pseudohoeflea suaedae</name>
    <dbReference type="NCBI Taxonomy" id="877384"/>
    <lineage>
        <taxon>Bacteria</taxon>
        <taxon>Pseudomonadati</taxon>
        <taxon>Pseudomonadota</taxon>
        <taxon>Alphaproteobacteria</taxon>
        <taxon>Hyphomicrobiales</taxon>
        <taxon>Rhizobiaceae</taxon>
        <taxon>Pseudohoeflea</taxon>
    </lineage>
</organism>
<feature type="transmembrane region" description="Helical" evidence="2">
    <location>
        <begin position="63"/>
        <end position="81"/>
    </location>
</feature>
<name>A0A4V3A779_9HYPH</name>
<keyword evidence="2" id="KW-1133">Transmembrane helix</keyword>
<feature type="compositionally biased region" description="Polar residues" evidence="1">
    <location>
        <begin position="21"/>
        <end position="32"/>
    </location>
</feature>
<dbReference type="EMBL" id="SMSI01000001">
    <property type="protein sequence ID" value="TDH37775.1"/>
    <property type="molecule type" value="Genomic_DNA"/>
</dbReference>
<feature type="compositionally biased region" description="Basic and acidic residues" evidence="1">
    <location>
        <begin position="1"/>
        <end position="20"/>
    </location>
</feature>